<feature type="region of interest" description="Disordered" evidence="1">
    <location>
        <begin position="41"/>
        <end position="106"/>
    </location>
</feature>
<dbReference type="Pfam" id="PF01476">
    <property type="entry name" value="LysM"/>
    <property type="match status" value="1"/>
</dbReference>
<feature type="compositionally biased region" description="Low complexity" evidence="1">
    <location>
        <begin position="357"/>
        <end position="377"/>
    </location>
</feature>
<feature type="region of interest" description="Disordered" evidence="1">
    <location>
        <begin position="215"/>
        <end position="234"/>
    </location>
</feature>
<protein>
    <recommendedName>
        <fullName evidence="2">LysM domain-containing protein</fullName>
    </recommendedName>
</protein>
<sequence>MQNKTPIVVLTGLGIVAAAAVAGLTRDQWMGQKTEVVAVAPAPEAPKAPETPEVPAVTPEATPPAQPPAATAEQPAAPEPAQQQTAAVPPSTQPEAPAAVNGGEAPKVPAFDTVRVEKTGEAVIAGTAAPGAEVVVKLDGKVIGQTTANSDGAFVLVPATALPVGSGALTLEAKAPGAAEATPSQQSVAVIVPAADQPQEALVAVVSPDQPTRVLQKPAAKPGATPAPATAPAAETPAKLVSIDAVDYDQAGNIVFSGQGNEGNTARVYIDNNFIGDAPVGADGHWTFSATADIAPGVHTLRVDGLDTGGKVLNRVEVPFVREEQKKVAEATETPPAPAAPPAAESESAAKSDAEVPSAPADATPPTATPPAATTPAKPRDGRVVIQPGNNLWTIARVLYGNGAKFTMLYEANKNQIRDPDRIYPGQVFKTPDVAPTSESIDPKRREPLKPEENAASGQ</sequence>
<dbReference type="PANTHER" id="PTHR34700:SF4">
    <property type="entry name" value="PHAGE-LIKE ELEMENT PBSX PROTEIN XKDP"/>
    <property type="match status" value="1"/>
</dbReference>
<proteinExistence type="predicted"/>
<dbReference type="RefSeq" id="WP_111196425.1">
    <property type="nucleotide sequence ID" value="NZ_QKVK01000002.1"/>
</dbReference>
<dbReference type="PROSITE" id="PS51782">
    <property type="entry name" value="LYSM"/>
    <property type="match status" value="1"/>
</dbReference>
<gene>
    <name evidence="3" type="ORF">DK847_04375</name>
</gene>
<evidence type="ECO:0000313" key="3">
    <source>
        <dbReference type="EMBL" id="PZF77678.1"/>
    </source>
</evidence>
<evidence type="ECO:0000256" key="1">
    <source>
        <dbReference type="SAM" id="MobiDB-lite"/>
    </source>
</evidence>
<dbReference type="InterPro" id="IPR013783">
    <property type="entry name" value="Ig-like_fold"/>
</dbReference>
<organism evidence="3 4">
    <name type="scientific">Aestuariivirga litoralis</name>
    <dbReference type="NCBI Taxonomy" id="2650924"/>
    <lineage>
        <taxon>Bacteria</taxon>
        <taxon>Pseudomonadati</taxon>
        <taxon>Pseudomonadota</taxon>
        <taxon>Alphaproteobacteria</taxon>
        <taxon>Hyphomicrobiales</taxon>
        <taxon>Aestuariivirgaceae</taxon>
        <taxon>Aestuariivirga</taxon>
    </lineage>
</organism>
<evidence type="ECO:0000259" key="2">
    <source>
        <dbReference type="PROSITE" id="PS51782"/>
    </source>
</evidence>
<dbReference type="CDD" id="cd00118">
    <property type="entry name" value="LysM"/>
    <property type="match status" value="1"/>
</dbReference>
<feature type="compositionally biased region" description="Low complexity" evidence="1">
    <location>
        <begin position="217"/>
        <end position="234"/>
    </location>
</feature>
<evidence type="ECO:0000313" key="4">
    <source>
        <dbReference type="Proteomes" id="UP000248795"/>
    </source>
</evidence>
<comment type="caution">
    <text evidence="3">The sequence shown here is derived from an EMBL/GenBank/DDBJ whole genome shotgun (WGS) entry which is preliminary data.</text>
</comment>
<dbReference type="AlphaFoldDB" id="A0A2W2BBX8"/>
<feature type="region of interest" description="Disordered" evidence="1">
    <location>
        <begin position="326"/>
        <end position="385"/>
    </location>
</feature>
<dbReference type="PANTHER" id="PTHR34700">
    <property type="entry name" value="POTASSIUM BINDING PROTEIN KBP"/>
    <property type="match status" value="1"/>
</dbReference>
<feature type="domain" description="LysM" evidence="2">
    <location>
        <begin position="382"/>
        <end position="431"/>
    </location>
</feature>
<dbReference type="EMBL" id="QKVK01000002">
    <property type="protein sequence ID" value="PZF77678.1"/>
    <property type="molecule type" value="Genomic_DNA"/>
</dbReference>
<reference evidence="4" key="1">
    <citation type="submission" date="2018-06" db="EMBL/GenBank/DDBJ databases">
        <title>Aestuariibacter litoralis strain KCTC 52945T.</title>
        <authorList>
            <person name="Li X."/>
            <person name="Salam N."/>
            <person name="Li J.-L."/>
            <person name="Chen Y.-M."/>
            <person name="Yang Z.-W."/>
            <person name="Zhang L.-Y."/>
            <person name="Han M.-X."/>
            <person name="Xiao M."/>
            <person name="Li W.-J."/>
        </authorList>
    </citation>
    <scope>NUCLEOTIDE SEQUENCE [LARGE SCALE GENOMIC DNA]</scope>
    <source>
        <strain evidence="4">KCTC 52945</strain>
    </source>
</reference>
<dbReference type="InterPro" id="IPR018392">
    <property type="entry name" value="LysM"/>
</dbReference>
<feature type="region of interest" description="Disordered" evidence="1">
    <location>
        <begin position="421"/>
        <end position="459"/>
    </location>
</feature>
<dbReference type="Proteomes" id="UP000248795">
    <property type="component" value="Unassembled WGS sequence"/>
</dbReference>
<feature type="compositionally biased region" description="Basic and acidic residues" evidence="1">
    <location>
        <begin position="441"/>
        <end position="453"/>
    </location>
</feature>
<keyword evidence="4" id="KW-1185">Reference proteome</keyword>
<dbReference type="InterPro" id="IPR052196">
    <property type="entry name" value="Bact_Kbp"/>
</dbReference>
<dbReference type="Gene3D" id="3.10.350.10">
    <property type="entry name" value="LysM domain"/>
    <property type="match status" value="1"/>
</dbReference>
<feature type="compositionally biased region" description="Low complexity" evidence="1">
    <location>
        <begin position="51"/>
        <end position="60"/>
    </location>
</feature>
<dbReference type="InterPro" id="IPR036779">
    <property type="entry name" value="LysM_dom_sf"/>
</dbReference>
<dbReference type="Gene3D" id="2.60.40.10">
    <property type="entry name" value="Immunoglobulins"/>
    <property type="match status" value="2"/>
</dbReference>
<accession>A0A2W2BBX8</accession>
<name>A0A2W2BBX8_9HYPH</name>
<feature type="compositionally biased region" description="Low complexity" evidence="1">
    <location>
        <begin position="68"/>
        <end position="90"/>
    </location>
</feature>